<evidence type="ECO:0000313" key="12">
    <source>
        <dbReference type="EMBL" id="CAA9411494.1"/>
    </source>
</evidence>
<keyword evidence="4" id="KW-1003">Cell membrane</keyword>
<evidence type="ECO:0000256" key="6">
    <source>
        <dbReference type="ARBA" id="ARBA00022692"/>
    </source>
</evidence>
<evidence type="ECO:0000256" key="8">
    <source>
        <dbReference type="ARBA" id="ARBA00023136"/>
    </source>
</evidence>
<feature type="transmembrane region" description="Helical" evidence="11">
    <location>
        <begin position="286"/>
        <end position="305"/>
    </location>
</feature>
<evidence type="ECO:0000256" key="7">
    <source>
        <dbReference type="ARBA" id="ARBA00022989"/>
    </source>
</evidence>
<evidence type="ECO:0000256" key="5">
    <source>
        <dbReference type="ARBA" id="ARBA00022519"/>
    </source>
</evidence>
<keyword evidence="3" id="KW-0813">Transport</keyword>
<sequence length="324" mass="34043">MTRLLSWEGFLLAVLVLLYAANTLASPVFLTVGNQINLFQLSIEKVIVALAMTFVIINGEIDLSVASVMGLAACAFGTLFHAGVPAPLAIVICLVIGAACGAFNAFWIVRFGLPSLVVTLATLIAYRGLARVLVEDRGLGDFPDWFDRLGQRPILGPLPLSMLVFLVLAVLAWVILQHTAFGRKVTFIGANRAVADYSGVEVGRVKTAIFVASSTVAALAGLLFAARVGAVRGDVALGFELDVITIVLLGGVSIFGGVGSITGTVLAVLIVLSLRNGMALADLTGHIQSGILGVLLILSVMVPTIRDAARRLFRGRVHGRAEEA</sequence>
<dbReference type="PANTHER" id="PTHR32196">
    <property type="entry name" value="ABC TRANSPORTER PERMEASE PROTEIN YPHD-RELATED-RELATED"/>
    <property type="match status" value="1"/>
</dbReference>
<keyword evidence="8 11" id="KW-0472">Membrane</keyword>
<protein>
    <recommendedName>
        <fullName evidence="10">Autoinducer 2 import system permease protein LsrD</fullName>
    </recommendedName>
</protein>
<dbReference type="PANTHER" id="PTHR32196:SF71">
    <property type="entry name" value="AUTOINDUCER 2 IMPORT SYSTEM PERMEASE PROTEIN LSRD"/>
    <property type="match status" value="1"/>
</dbReference>
<organism evidence="12">
    <name type="scientific">uncultured Rubellimicrobium sp</name>
    <dbReference type="NCBI Taxonomy" id="543078"/>
    <lineage>
        <taxon>Bacteria</taxon>
        <taxon>Pseudomonadati</taxon>
        <taxon>Pseudomonadota</taxon>
        <taxon>Alphaproteobacteria</taxon>
        <taxon>Rhodobacterales</taxon>
        <taxon>Roseobacteraceae</taxon>
        <taxon>Rubellimicrobium</taxon>
        <taxon>environmental samples</taxon>
    </lineage>
</organism>
<evidence type="ECO:0000256" key="11">
    <source>
        <dbReference type="SAM" id="Phobius"/>
    </source>
</evidence>
<comment type="subunit">
    <text evidence="2">The complex is composed of two ATP-binding proteins (LsrA), two transmembrane proteins (LsrC and LsrD) and a solute-binding protein (LsrB).</text>
</comment>
<dbReference type="GO" id="GO:0005886">
    <property type="term" value="C:plasma membrane"/>
    <property type="evidence" value="ECO:0007669"/>
    <property type="project" value="UniProtKB-SubCell"/>
</dbReference>
<name>A0A6N3IYA5_9RHOB</name>
<dbReference type="EMBL" id="CADCUU010000230">
    <property type="protein sequence ID" value="CAA9411494.1"/>
    <property type="molecule type" value="Genomic_DNA"/>
</dbReference>
<dbReference type="AlphaFoldDB" id="A0A6N3IYA5"/>
<evidence type="ECO:0000256" key="2">
    <source>
        <dbReference type="ARBA" id="ARBA00011262"/>
    </source>
</evidence>
<keyword evidence="5" id="KW-0997">Cell inner membrane</keyword>
<feature type="transmembrane region" description="Helical" evidence="11">
    <location>
        <begin position="154"/>
        <end position="176"/>
    </location>
</feature>
<dbReference type="InterPro" id="IPR001851">
    <property type="entry name" value="ABC_transp_permease"/>
</dbReference>
<accession>A0A6N3IYA5</accession>
<gene>
    <name evidence="12" type="ORF">AVDCRST_MAG15-1679</name>
</gene>
<feature type="transmembrane region" description="Helical" evidence="11">
    <location>
        <begin position="246"/>
        <end position="274"/>
    </location>
</feature>
<proteinExistence type="predicted"/>
<feature type="transmembrane region" description="Helical" evidence="11">
    <location>
        <begin position="88"/>
        <end position="109"/>
    </location>
</feature>
<dbReference type="CDD" id="cd06579">
    <property type="entry name" value="TM_PBP1_transp_AraH_like"/>
    <property type="match status" value="1"/>
</dbReference>
<dbReference type="Pfam" id="PF02653">
    <property type="entry name" value="BPD_transp_2"/>
    <property type="match status" value="1"/>
</dbReference>
<feature type="transmembrane region" description="Helical" evidence="11">
    <location>
        <begin position="116"/>
        <end position="134"/>
    </location>
</feature>
<dbReference type="GO" id="GO:0022857">
    <property type="term" value="F:transmembrane transporter activity"/>
    <property type="evidence" value="ECO:0007669"/>
    <property type="project" value="InterPro"/>
</dbReference>
<evidence type="ECO:0000256" key="1">
    <source>
        <dbReference type="ARBA" id="ARBA00004651"/>
    </source>
</evidence>
<comment type="subcellular location">
    <subcellularLocation>
        <location evidence="1">Cell membrane</location>
        <topology evidence="1">Multi-pass membrane protein</topology>
    </subcellularLocation>
</comment>
<feature type="transmembrane region" description="Helical" evidence="11">
    <location>
        <begin position="207"/>
        <end position="226"/>
    </location>
</feature>
<evidence type="ECO:0000256" key="10">
    <source>
        <dbReference type="ARBA" id="ARBA00039381"/>
    </source>
</evidence>
<reference evidence="12" key="1">
    <citation type="submission" date="2020-02" db="EMBL/GenBank/DDBJ databases">
        <authorList>
            <person name="Meier V. D."/>
        </authorList>
    </citation>
    <scope>NUCLEOTIDE SEQUENCE</scope>
    <source>
        <strain evidence="12">AVDCRST_MAG15</strain>
    </source>
</reference>
<evidence type="ECO:0000256" key="9">
    <source>
        <dbReference type="ARBA" id="ARBA00025439"/>
    </source>
</evidence>
<evidence type="ECO:0000256" key="3">
    <source>
        <dbReference type="ARBA" id="ARBA00022448"/>
    </source>
</evidence>
<keyword evidence="7 11" id="KW-1133">Transmembrane helix</keyword>
<keyword evidence="6 11" id="KW-0812">Transmembrane</keyword>
<evidence type="ECO:0000256" key="4">
    <source>
        <dbReference type="ARBA" id="ARBA00022475"/>
    </source>
</evidence>
<comment type="function">
    <text evidence="9">Part of the ABC transporter complex LsrABCD involved in autoinducer 2 (AI-2) import. Probably responsible for the translocation of the substrate across the membrane.</text>
</comment>